<dbReference type="InterPro" id="IPR031470">
    <property type="entry name" value="CEP63/Deup1_N"/>
</dbReference>
<evidence type="ECO:0000256" key="6">
    <source>
        <dbReference type="SAM" id="MobiDB-lite"/>
    </source>
</evidence>
<comment type="caution">
    <text evidence="9">The sequence shown here is derived from an EMBL/GenBank/DDBJ whole genome shotgun (WGS) entry which is preliminary data.</text>
</comment>
<keyword evidence="4 5" id="KW-0175">Coiled coil</keyword>
<proteinExistence type="inferred from homology"/>
<evidence type="ECO:0000256" key="4">
    <source>
        <dbReference type="ARBA" id="ARBA00023054"/>
    </source>
</evidence>
<feature type="non-terminal residue" evidence="9">
    <location>
        <position position="642"/>
    </location>
</feature>
<sequence length="642" mass="74302">MKAEPHYHARSEVLIAAPCLARLPSCEEELQELMHQIDIMVSRRKQEWERHSQALQACLDAREQELLHTRAALDHKHQEVATLQCHIKEMKSSNKMLVQKYEERLNTLQSELHKLKGSYEKLQRHHMKQAQEATNEENSSFESSRLSRKLEDLQAKSKEWEKQSTLHQKELAILESQRRSLAEKCEYFQRTCHSYEGQLCSEWKKQRTCERTQQRRESEAAHVRDSAEQRHEEEVNSSEREQQGEIQHLQQSLIQHQKTGEELKAELKARDDLLQTAELQEKQWRGEVARLQERLSMQESAIRMEEQSCRNLMATEMLSLKVVLDSVQQQLKASQQKEKILRTEITRLQAGVEPSCSHCMQLKGSLSVVGENEQCRLKAAGENKDNETVKLKGILEKLKVSQSTQAEASRDEISRLTAQLRDTEIARAAAIQRATLLQNELRKLKGKAAEHQVAKIQLEAVGLENKYLKELITETESRSTSVSTLEEIVGDAPSTVIIGDYKGILNHEDEELHQTERNSYSWETTQRNLQSPEQEDRPTRDMAEERASKLVNRLPTSASLPCLHDNSLIEEELPHAGMSKNVSDLLDSKEDIMLQESFESELFLEEEERRSKALELLFDSYIDQLHHDTWKTLQKYSVAKRI</sequence>
<dbReference type="Pfam" id="PF25771">
    <property type="entry name" value="CC_CEP152-bind"/>
    <property type="match status" value="1"/>
</dbReference>
<dbReference type="GO" id="GO:0005814">
    <property type="term" value="C:centriole"/>
    <property type="evidence" value="ECO:0007669"/>
    <property type="project" value="TreeGrafter"/>
</dbReference>
<dbReference type="Pfam" id="PF17045">
    <property type="entry name" value="CEP63"/>
    <property type="match status" value="1"/>
</dbReference>
<dbReference type="EMBL" id="JAAWVO010032523">
    <property type="protein sequence ID" value="MBN3316915.1"/>
    <property type="molecule type" value="Genomic_DNA"/>
</dbReference>
<feature type="compositionally biased region" description="Basic and acidic residues" evidence="6">
    <location>
        <begin position="213"/>
        <end position="243"/>
    </location>
</feature>
<feature type="domain" description="CEP63/Deup1 N-terminal" evidence="7">
    <location>
        <begin position="23"/>
        <end position="299"/>
    </location>
</feature>
<feature type="compositionally biased region" description="Polar residues" evidence="6">
    <location>
        <begin position="131"/>
        <end position="144"/>
    </location>
</feature>
<feature type="coiled-coil region" evidence="5">
    <location>
        <begin position="406"/>
        <end position="454"/>
    </location>
</feature>
<evidence type="ECO:0000256" key="5">
    <source>
        <dbReference type="SAM" id="Coils"/>
    </source>
</evidence>
<keyword evidence="10" id="KW-1185">Reference proteome</keyword>
<dbReference type="PANTHER" id="PTHR18875">
    <property type="entry name" value="SARCOMA ANTIGEN NY-SAR-24/CYTOSKELETAL PROTEIN SOJO"/>
    <property type="match status" value="1"/>
</dbReference>
<name>A0A8J7NRP6_ATRSP</name>
<evidence type="ECO:0000313" key="9">
    <source>
        <dbReference type="EMBL" id="MBN3316915.1"/>
    </source>
</evidence>
<evidence type="ECO:0000256" key="2">
    <source>
        <dbReference type="ARBA" id="ARBA00007181"/>
    </source>
</evidence>
<feature type="domain" description="CEP63/Deup1 CEP152 binding coiled coil" evidence="8">
    <location>
        <begin position="603"/>
        <end position="636"/>
    </location>
</feature>
<dbReference type="GO" id="GO:0098535">
    <property type="term" value="P:de novo centriole assembly involved in multi-ciliated epithelial cell differentiation"/>
    <property type="evidence" value="ECO:0007669"/>
    <property type="project" value="TreeGrafter"/>
</dbReference>
<comment type="similarity">
    <text evidence="2">Belongs to the CEP63 family.</text>
</comment>
<dbReference type="PANTHER" id="PTHR18875:SF3">
    <property type="entry name" value="CENTROSOMAL PROTEIN OF 63 KDA"/>
    <property type="match status" value="1"/>
</dbReference>
<feature type="region of interest" description="Disordered" evidence="6">
    <location>
        <begin position="515"/>
        <end position="543"/>
    </location>
</feature>
<evidence type="ECO:0000256" key="3">
    <source>
        <dbReference type="ARBA" id="ARBA00022490"/>
    </source>
</evidence>
<feature type="region of interest" description="Disordered" evidence="6">
    <location>
        <begin position="122"/>
        <end position="148"/>
    </location>
</feature>
<evidence type="ECO:0000259" key="7">
    <source>
        <dbReference type="Pfam" id="PF17045"/>
    </source>
</evidence>
<evidence type="ECO:0000259" key="8">
    <source>
        <dbReference type="Pfam" id="PF25771"/>
    </source>
</evidence>
<dbReference type="GO" id="GO:0005737">
    <property type="term" value="C:cytoplasm"/>
    <property type="evidence" value="ECO:0007669"/>
    <property type="project" value="UniProtKB-SubCell"/>
</dbReference>
<evidence type="ECO:0000313" key="10">
    <source>
        <dbReference type="Proteomes" id="UP000736164"/>
    </source>
</evidence>
<evidence type="ECO:0000256" key="1">
    <source>
        <dbReference type="ARBA" id="ARBA00004496"/>
    </source>
</evidence>
<feature type="compositionally biased region" description="Polar residues" evidence="6">
    <location>
        <begin position="517"/>
        <end position="532"/>
    </location>
</feature>
<dbReference type="AlphaFoldDB" id="A0A8J7NRP6"/>
<gene>
    <name evidence="9" type="primary">Deup1</name>
    <name evidence="9" type="ORF">GTO95_0014581</name>
</gene>
<comment type="subcellular location">
    <subcellularLocation>
        <location evidence="1">Cytoplasm</location>
    </subcellularLocation>
</comment>
<reference evidence="9" key="1">
    <citation type="journal article" date="2021" name="Cell">
        <title>Tracing the genetic footprints of vertebrate landing in non-teleost ray-finned fishes.</title>
        <authorList>
            <person name="Bi X."/>
            <person name="Wang K."/>
            <person name="Yang L."/>
            <person name="Pan H."/>
            <person name="Jiang H."/>
            <person name="Wei Q."/>
            <person name="Fang M."/>
            <person name="Yu H."/>
            <person name="Zhu C."/>
            <person name="Cai Y."/>
            <person name="He Y."/>
            <person name="Gan X."/>
            <person name="Zeng H."/>
            <person name="Yu D."/>
            <person name="Zhu Y."/>
            <person name="Jiang H."/>
            <person name="Qiu Q."/>
            <person name="Yang H."/>
            <person name="Zhang Y.E."/>
            <person name="Wang W."/>
            <person name="Zhu M."/>
            <person name="He S."/>
            <person name="Zhang G."/>
        </authorList>
    </citation>
    <scope>NUCLEOTIDE SEQUENCE</scope>
    <source>
        <strain evidence="9">Allg_001</strain>
    </source>
</reference>
<keyword evidence="3" id="KW-0963">Cytoplasm</keyword>
<accession>A0A8J7NRP6</accession>
<organism evidence="9 10">
    <name type="scientific">Atractosteus spatula</name>
    <name type="common">Alligator gar</name>
    <name type="synonym">Lepisosteus spatula</name>
    <dbReference type="NCBI Taxonomy" id="7917"/>
    <lineage>
        <taxon>Eukaryota</taxon>
        <taxon>Metazoa</taxon>
        <taxon>Chordata</taxon>
        <taxon>Craniata</taxon>
        <taxon>Vertebrata</taxon>
        <taxon>Euteleostomi</taxon>
        <taxon>Actinopterygii</taxon>
        <taxon>Neopterygii</taxon>
        <taxon>Holostei</taxon>
        <taxon>Semionotiformes</taxon>
        <taxon>Lepisosteidae</taxon>
        <taxon>Atractosteus</taxon>
    </lineage>
</organism>
<feature type="non-terminal residue" evidence="9">
    <location>
        <position position="1"/>
    </location>
</feature>
<feature type="region of interest" description="Disordered" evidence="6">
    <location>
        <begin position="213"/>
        <end position="254"/>
    </location>
</feature>
<dbReference type="Proteomes" id="UP000736164">
    <property type="component" value="Unassembled WGS sequence"/>
</dbReference>
<dbReference type="GO" id="GO:0007099">
    <property type="term" value="P:centriole replication"/>
    <property type="evidence" value="ECO:0007669"/>
    <property type="project" value="TreeGrafter"/>
</dbReference>
<feature type="compositionally biased region" description="Basic and acidic residues" evidence="6">
    <location>
        <begin position="534"/>
        <end position="543"/>
    </location>
</feature>
<protein>
    <submittedName>
        <fullName evidence="9">DEUP1 protein</fullName>
    </submittedName>
</protein>
<dbReference type="InterPro" id="IPR057656">
    <property type="entry name" value="CEP63/Deup1_CC"/>
</dbReference>